<dbReference type="PANTHER" id="PTHR21310">
    <property type="entry name" value="AMINOGLYCOSIDE PHOSPHOTRANSFERASE-RELATED-RELATED"/>
    <property type="match status" value="1"/>
</dbReference>
<dbReference type="EMBL" id="JAWDJX010000014">
    <property type="protein sequence ID" value="KAK3053919.1"/>
    <property type="molecule type" value="Genomic_DNA"/>
</dbReference>
<dbReference type="InterPro" id="IPR002575">
    <property type="entry name" value="Aminoglycoside_PTrfase"/>
</dbReference>
<dbReference type="PANTHER" id="PTHR21310:SF15">
    <property type="entry name" value="AMINOGLYCOSIDE PHOSPHOTRANSFERASE DOMAIN-CONTAINING PROTEIN"/>
    <property type="match status" value="1"/>
</dbReference>
<evidence type="ECO:0000313" key="3">
    <source>
        <dbReference type="EMBL" id="KAK3053919.1"/>
    </source>
</evidence>
<protein>
    <recommendedName>
        <fullName evidence="2">Aminoglycoside phosphotransferase domain-containing protein</fullName>
    </recommendedName>
</protein>
<organism evidence="3 4">
    <name type="scientific">Extremus antarcticus</name>
    <dbReference type="NCBI Taxonomy" id="702011"/>
    <lineage>
        <taxon>Eukaryota</taxon>
        <taxon>Fungi</taxon>
        <taxon>Dikarya</taxon>
        <taxon>Ascomycota</taxon>
        <taxon>Pezizomycotina</taxon>
        <taxon>Dothideomycetes</taxon>
        <taxon>Dothideomycetidae</taxon>
        <taxon>Mycosphaerellales</taxon>
        <taxon>Extremaceae</taxon>
        <taxon>Extremus</taxon>
    </lineage>
</organism>
<proteinExistence type="predicted"/>
<gene>
    <name evidence="3" type="ORF">LTR09_005199</name>
</gene>
<feature type="region of interest" description="Disordered" evidence="1">
    <location>
        <begin position="71"/>
        <end position="104"/>
    </location>
</feature>
<dbReference type="Proteomes" id="UP001271007">
    <property type="component" value="Unassembled WGS sequence"/>
</dbReference>
<dbReference type="InterPro" id="IPR011009">
    <property type="entry name" value="Kinase-like_dom_sf"/>
</dbReference>
<name>A0AAJ0G9Z8_9PEZI</name>
<evidence type="ECO:0000259" key="2">
    <source>
        <dbReference type="Pfam" id="PF01636"/>
    </source>
</evidence>
<dbReference type="AlphaFoldDB" id="A0AAJ0G9Z8"/>
<evidence type="ECO:0000313" key="4">
    <source>
        <dbReference type="Proteomes" id="UP001271007"/>
    </source>
</evidence>
<sequence>MEALSKGRQEYVDKLFTKAKEAHLQAMTSTSSVTKHNSMLLRELEKAFAADSELDLAAKLTKEPYADTIKGLRKSDLEEERRRRESSPTKRLKASHGSDDEVDPNSIAGRLNYLRSAEEVIVKQPLAHEVTQILCTGSSSELSASNIVSALSNADVVFQCQGDQRRMVLRVSKTIVAKIGSAKENDGREYSALQHIREHLPGLSVPRPLGEIQIKKRSMMFMSYLEGQELDGLWLSFTHEQKRSIAAELETFFSSLRSLRPPEQQTYGGVGGQGCLDQRRHNRRADHQISNPKEFEDFFFSKPHYGSKAWVGFLRKFYALPDNDESCDELVFTHGDLRLANIMVT</sequence>
<feature type="compositionally biased region" description="Basic and acidic residues" evidence="1">
    <location>
        <begin position="73"/>
        <end position="88"/>
    </location>
</feature>
<accession>A0AAJ0G9Z8</accession>
<feature type="domain" description="Aminoglycoside phosphotransferase" evidence="2">
    <location>
        <begin position="156"/>
        <end position="345"/>
    </location>
</feature>
<comment type="caution">
    <text evidence="3">The sequence shown here is derived from an EMBL/GenBank/DDBJ whole genome shotgun (WGS) entry which is preliminary data.</text>
</comment>
<reference evidence="3" key="1">
    <citation type="submission" date="2023-04" db="EMBL/GenBank/DDBJ databases">
        <title>Black Yeasts Isolated from many extreme environments.</title>
        <authorList>
            <person name="Coleine C."/>
            <person name="Stajich J.E."/>
            <person name="Selbmann L."/>
        </authorList>
    </citation>
    <scope>NUCLEOTIDE SEQUENCE</scope>
    <source>
        <strain evidence="3">CCFEE 5312</strain>
    </source>
</reference>
<evidence type="ECO:0000256" key="1">
    <source>
        <dbReference type="SAM" id="MobiDB-lite"/>
    </source>
</evidence>
<dbReference type="Pfam" id="PF01636">
    <property type="entry name" value="APH"/>
    <property type="match status" value="1"/>
</dbReference>
<dbReference type="InterPro" id="IPR051678">
    <property type="entry name" value="AGP_Transferase"/>
</dbReference>
<dbReference type="SUPFAM" id="SSF56112">
    <property type="entry name" value="Protein kinase-like (PK-like)"/>
    <property type="match status" value="1"/>
</dbReference>
<keyword evidence="4" id="KW-1185">Reference proteome</keyword>